<dbReference type="RefSeq" id="WP_425349622.1">
    <property type="nucleotide sequence ID" value="NZ_CP021112.1"/>
</dbReference>
<protein>
    <submittedName>
        <fullName evidence="1">Uncharacterized protein</fullName>
    </submittedName>
</protein>
<name>A0A1W6ZV13_9HYPH</name>
<dbReference type="KEGG" id="psin:CAK95_20265"/>
<evidence type="ECO:0000313" key="2">
    <source>
        <dbReference type="Proteomes" id="UP000194137"/>
    </source>
</evidence>
<evidence type="ECO:0000313" key="1">
    <source>
        <dbReference type="EMBL" id="ARQ01170.1"/>
    </source>
</evidence>
<dbReference type="Proteomes" id="UP000194137">
    <property type="component" value="Chromosome"/>
</dbReference>
<dbReference type="EMBL" id="CP021112">
    <property type="protein sequence ID" value="ARQ01170.1"/>
    <property type="molecule type" value="Genomic_DNA"/>
</dbReference>
<organism evidence="1 2">
    <name type="scientific">Pseudorhodoplanes sinuspersici</name>
    <dbReference type="NCBI Taxonomy" id="1235591"/>
    <lineage>
        <taxon>Bacteria</taxon>
        <taxon>Pseudomonadati</taxon>
        <taxon>Pseudomonadota</taxon>
        <taxon>Alphaproteobacteria</taxon>
        <taxon>Hyphomicrobiales</taxon>
        <taxon>Pseudorhodoplanes</taxon>
    </lineage>
</organism>
<reference evidence="1 2" key="1">
    <citation type="submission" date="2017-05" db="EMBL/GenBank/DDBJ databases">
        <title>Full genome sequence of Pseudorhodoplanes sinuspersici.</title>
        <authorList>
            <person name="Dastgheib S.M.M."/>
            <person name="Shavandi M."/>
            <person name="Tirandaz H."/>
        </authorList>
    </citation>
    <scope>NUCLEOTIDE SEQUENCE [LARGE SCALE GENOMIC DNA]</scope>
    <source>
        <strain evidence="1 2">RIPI110</strain>
    </source>
</reference>
<dbReference type="Pfam" id="PF21741">
    <property type="entry name" value="DUF6867"/>
    <property type="match status" value="1"/>
</dbReference>
<dbReference type="AlphaFoldDB" id="A0A1W6ZV13"/>
<dbReference type="STRING" id="1235591.CAK95_20265"/>
<gene>
    <name evidence="1" type="ORF">CAK95_20265</name>
</gene>
<proteinExistence type="predicted"/>
<dbReference type="InterPro" id="IPR049201">
    <property type="entry name" value="DUF6867"/>
</dbReference>
<sequence length="140" mass="15584">MDLVLVPVFIFLRVIASLFYEEDSFFVFLLVTIFLGGGAAFLSGRAIAGTWRPSWQVFLAALALGGAVRFFHFALFGGTLLAPYYYAVDTLFCLLFGLWGYRMTRAGQMAEQYGWIYRRAGLLNWAAKRVARNAAASKSG</sequence>
<keyword evidence="2" id="KW-1185">Reference proteome</keyword>
<accession>A0A1W6ZV13</accession>